<dbReference type="InterPro" id="IPR003656">
    <property type="entry name" value="Znf_BED"/>
</dbReference>
<dbReference type="SMART" id="SM00614">
    <property type="entry name" value="ZnF_BED"/>
    <property type="match status" value="1"/>
</dbReference>
<feature type="compositionally biased region" description="Polar residues" evidence="7">
    <location>
        <begin position="1"/>
        <end position="12"/>
    </location>
</feature>
<keyword evidence="3" id="KW-0862">Zinc</keyword>
<evidence type="ECO:0000256" key="5">
    <source>
        <dbReference type="ARBA" id="ARBA00023163"/>
    </source>
</evidence>
<dbReference type="PROSITE" id="PS50808">
    <property type="entry name" value="ZF_BED"/>
    <property type="match status" value="1"/>
</dbReference>
<evidence type="ECO:0000313" key="11">
    <source>
        <dbReference type="EMBL" id="CAI0432379.1"/>
    </source>
</evidence>
<evidence type="ECO:0000256" key="3">
    <source>
        <dbReference type="ARBA" id="ARBA00022833"/>
    </source>
</evidence>
<evidence type="ECO:0000313" key="9">
    <source>
        <dbReference type="EMBL" id="CAI0383865.1"/>
    </source>
</evidence>
<accession>A0AAV0LEY6</accession>
<dbReference type="SUPFAM" id="SSF57667">
    <property type="entry name" value="beta-beta-alpha zinc fingers"/>
    <property type="match status" value="1"/>
</dbReference>
<proteinExistence type="predicted"/>
<dbReference type="AlphaFoldDB" id="A0AAV0LEY6"/>
<comment type="caution">
    <text evidence="11">The sequence shown here is derived from an EMBL/GenBank/DDBJ whole genome shotgun (WGS) entry which is preliminary data.</text>
</comment>
<dbReference type="GO" id="GO:0008270">
    <property type="term" value="F:zinc ion binding"/>
    <property type="evidence" value="ECO:0007669"/>
    <property type="project" value="UniProtKB-KW"/>
</dbReference>
<evidence type="ECO:0000256" key="1">
    <source>
        <dbReference type="ARBA" id="ARBA00022723"/>
    </source>
</evidence>
<evidence type="ECO:0000313" key="12">
    <source>
        <dbReference type="Proteomes" id="UP001154282"/>
    </source>
</evidence>
<dbReference type="PANTHER" id="PTHR46481">
    <property type="entry name" value="ZINC FINGER BED DOMAIN-CONTAINING PROTEIN 4"/>
    <property type="match status" value="1"/>
</dbReference>
<dbReference type="PANTHER" id="PTHR46481:SF11">
    <property type="entry name" value="ZINC FINGER BED DOMAIN-CONTAINING PROTEIN RICESLEEPER 2-LIKE"/>
    <property type="match status" value="1"/>
</dbReference>
<evidence type="ECO:0000256" key="4">
    <source>
        <dbReference type="ARBA" id="ARBA00023015"/>
    </source>
</evidence>
<feature type="compositionally biased region" description="Polar residues" evidence="7">
    <location>
        <begin position="29"/>
        <end position="43"/>
    </location>
</feature>
<evidence type="ECO:0000256" key="7">
    <source>
        <dbReference type="SAM" id="MobiDB-lite"/>
    </source>
</evidence>
<feature type="domain" description="BED-type" evidence="8">
    <location>
        <begin position="65"/>
        <end position="111"/>
    </location>
</feature>
<evidence type="ECO:0000256" key="6">
    <source>
        <dbReference type="PROSITE-ProRule" id="PRU00027"/>
    </source>
</evidence>
<organism evidence="11 12">
    <name type="scientific">Linum tenue</name>
    <dbReference type="NCBI Taxonomy" id="586396"/>
    <lineage>
        <taxon>Eukaryota</taxon>
        <taxon>Viridiplantae</taxon>
        <taxon>Streptophyta</taxon>
        <taxon>Embryophyta</taxon>
        <taxon>Tracheophyta</taxon>
        <taxon>Spermatophyta</taxon>
        <taxon>Magnoliopsida</taxon>
        <taxon>eudicotyledons</taxon>
        <taxon>Gunneridae</taxon>
        <taxon>Pentapetalae</taxon>
        <taxon>rosids</taxon>
        <taxon>fabids</taxon>
        <taxon>Malpighiales</taxon>
        <taxon>Linaceae</taxon>
        <taxon>Linum</taxon>
    </lineage>
</organism>
<sequence>MAQNNAAASQQLPVAPEPGSEEAVIVGPGSTQRTTNHQQGIQAQPSVNLNEIETTPDEEVIQLGRLKSVVWQHFTKVRVKGAIKAKCNYCKKLLGGESGNGTSHLKSHVKTCMQRRILEGKQKVLGPNFVAKGKREMVASQFDDEVSRNELAVALVMHEYPLSMVDHMYFKRFVCSLQPLFSVPSRNTIKKDIFKIYTSEKSRIQKFIDNNKGRIALTTDMWTASNQRKGYMAVTAHYIDNSWALRSHILRYDV</sequence>
<evidence type="ECO:0000256" key="2">
    <source>
        <dbReference type="ARBA" id="ARBA00022771"/>
    </source>
</evidence>
<name>A0AAV0LEY6_9ROSI</name>
<keyword evidence="1" id="KW-0479">Metal-binding</keyword>
<dbReference type="EMBL" id="CAMGYJ010000006">
    <property type="protein sequence ID" value="CAI0432379.1"/>
    <property type="molecule type" value="Genomic_DNA"/>
</dbReference>
<evidence type="ECO:0000259" key="8">
    <source>
        <dbReference type="PROSITE" id="PS50808"/>
    </source>
</evidence>
<keyword evidence="4" id="KW-0805">Transcription regulation</keyword>
<dbReference type="EMBL" id="CAMGYJ010000002">
    <property type="protein sequence ID" value="CAI0383865.1"/>
    <property type="molecule type" value="Genomic_DNA"/>
</dbReference>
<dbReference type="Pfam" id="PF02892">
    <property type="entry name" value="zf-BED"/>
    <property type="match status" value="1"/>
</dbReference>
<dbReference type="EMBL" id="CAMGYJ010000006">
    <property type="protein sequence ID" value="CAI0431416.1"/>
    <property type="molecule type" value="Genomic_DNA"/>
</dbReference>
<dbReference type="InterPro" id="IPR012337">
    <property type="entry name" value="RNaseH-like_sf"/>
</dbReference>
<evidence type="ECO:0000313" key="10">
    <source>
        <dbReference type="EMBL" id="CAI0431416.1"/>
    </source>
</evidence>
<feature type="region of interest" description="Disordered" evidence="7">
    <location>
        <begin position="1"/>
        <end position="43"/>
    </location>
</feature>
<reference evidence="11" key="1">
    <citation type="submission" date="2022-08" db="EMBL/GenBank/DDBJ databases">
        <authorList>
            <person name="Gutierrez-Valencia J."/>
        </authorList>
    </citation>
    <scope>NUCLEOTIDE SEQUENCE</scope>
</reference>
<dbReference type="Proteomes" id="UP001154282">
    <property type="component" value="Unassembled WGS sequence"/>
</dbReference>
<dbReference type="InterPro" id="IPR052035">
    <property type="entry name" value="ZnF_BED_domain_contain"/>
</dbReference>
<keyword evidence="5" id="KW-0804">Transcription</keyword>
<dbReference type="GO" id="GO:0003677">
    <property type="term" value="F:DNA binding"/>
    <property type="evidence" value="ECO:0007669"/>
    <property type="project" value="InterPro"/>
</dbReference>
<keyword evidence="12" id="KW-1185">Reference proteome</keyword>
<dbReference type="SUPFAM" id="SSF53098">
    <property type="entry name" value="Ribonuclease H-like"/>
    <property type="match status" value="1"/>
</dbReference>
<gene>
    <name evidence="10" type="ORF">LITE_LOCUS23000</name>
    <name evidence="11" type="ORF">LITE_LOCUS23425</name>
    <name evidence="9" type="ORF">LITE_LOCUS4179</name>
</gene>
<protein>
    <recommendedName>
        <fullName evidence="8">BED-type domain-containing protein</fullName>
    </recommendedName>
</protein>
<keyword evidence="2 6" id="KW-0863">Zinc-finger</keyword>
<dbReference type="InterPro" id="IPR036236">
    <property type="entry name" value="Znf_C2H2_sf"/>
</dbReference>